<dbReference type="GeneID" id="9522179"/>
<dbReference type="STRING" id="663331.D4AKZ0"/>
<evidence type="ECO:0008006" key="5">
    <source>
        <dbReference type="Google" id="ProtNLM"/>
    </source>
</evidence>
<organism evidence="3 4">
    <name type="scientific">Arthroderma benhamiae (strain ATCC MYA-4681 / CBS 112371)</name>
    <name type="common">Trichophyton mentagrophytes</name>
    <dbReference type="NCBI Taxonomy" id="663331"/>
    <lineage>
        <taxon>Eukaryota</taxon>
        <taxon>Fungi</taxon>
        <taxon>Dikarya</taxon>
        <taxon>Ascomycota</taxon>
        <taxon>Pezizomycotina</taxon>
        <taxon>Eurotiomycetes</taxon>
        <taxon>Eurotiomycetidae</taxon>
        <taxon>Onygenales</taxon>
        <taxon>Arthrodermataceae</taxon>
        <taxon>Trichophyton</taxon>
    </lineage>
</organism>
<name>D4AKZ0_ARTBC</name>
<proteinExistence type="predicted"/>
<comment type="caution">
    <text evidence="3">The sequence shown here is derived from an EMBL/GenBank/DDBJ whole genome shotgun (WGS) entry which is preliminary data.</text>
</comment>
<evidence type="ECO:0000313" key="4">
    <source>
        <dbReference type="Proteomes" id="UP000008866"/>
    </source>
</evidence>
<feature type="chain" id="PRO_5003053273" description="F-box domain protein" evidence="2">
    <location>
        <begin position="21"/>
        <end position="413"/>
    </location>
</feature>
<dbReference type="HOGENOM" id="CLU_057350_0_0_1"/>
<reference evidence="4" key="1">
    <citation type="journal article" date="2011" name="Genome Biol.">
        <title>Comparative and functional genomics provide insights into the pathogenicity of dermatophytic fungi.</title>
        <authorList>
            <person name="Burmester A."/>
            <person name="Shelest E."/>
            <person name="Gloeckner G."/>
            <person name="Heddergott C."/>
            <person name="Schindler S."/>
            <person name="Staib P."/>
            <person name="Heidel A."/>
            <person name="Felder M."/>
            <person name="Petzold A."/>
            <person name="Szafranski K."/>
            <person name="Feuermann M."/>
            <person name="Pedruzzi I."/>
            <person name="Priebe S."/>
            <person name="Groth M."/>
            <person name="Winkler R."/>
            <person name="Li W."/>
            <person name="Kniemeyer O."/>
            <person name="Schroeckh V."/>
            <person name="Hertweck C."/>
            <person name="Hube B."/>
            <person name="White T.C."/>
            <person name="Platzer M."/>
            <person name="Guthke R."/>
            <person name="Heitman J."/>
            <person name="Woestemeyer J."/>
            <person name="Zipfel P.F."/>
            <person name="Monod M."/>
            <person name="Brakhage A.A."/>
        </authorList>
    </citation>
    <scope>NUCLEOTIDE SEQUENCE [LARGE SCALE GENOMIC DNA]</scope>
    <source>
        <strain evidence="4">ATCC MYA-4681 / CBS 112371</strain>
    </source>
</reference>
<feature type="compositionally biased region" description="Low complexity" evidence="1">
    <location>
        <begin position="25"/>
        <end position="42"/>
    </location>
</feature>
<dbReference type="OMA" id="VMNHYRF"/>
<dbReference type="RefSeq" id="XP_003016694.1">
    <property type="nucleotide sequence ID" value="XM_003016648.1"/>
</dbReference>
<dbReference type="AlphaFoldDB" id="D4AKZ0"/>
<dbReference type="eggNOG" id="ENOG502RAJN">
    <property type="taxonomic scope" value="Eukaryota"/>
</dbReference>
<feature type="signal peptide" evidence="2">
    <location>
        <begin position="1"/>
        <end position="20"/>
    </location>
</feature>
<sequence length="413" mass="47032">MDACIRVILQILMLLWPTFSRTTGPQAAQPQAAQPQAAQPQATKSQAAKSLAEFLNDESLDADSPDAGSLDADFRDAESLNAEFLNAESLNAESLNAESQVINKSFPRKILAPIHALHADAIYCIVSSLPPADAAAFVLASKSFWQAAGGQRVVNRLSKPSDSRIDFLERIEAQFPEHVLCYRCQIFHTQCKKKPLLKPGQCDTETAIHFFGPRDERNIPCLLYRQAKEVMNHYRFGPTHGRCAAAAMNINTFYLKPHGEYWSTKGVWNFDIKLISNNLILKEDVWIMYRASFPHDASDYLNGFKKHLLPEITLRSQASDCYYCYRCPLSHSEREFRISRLRYKPSCILIRSTTWENLGACKNSEGSLWEHGTEFSPCNFARVDIEPRDLKYKHHFDSELPSRDYRGKEIDFW</sequence>
<dbReference type="Proteomes" id="UP000008866">
    <property type="component" value="Unassembled WGS sequence"/>
</dbReference>
<dbReference type="OrthoDB" id="3912356at2759"/>
<gene>
    <name evidence="3" type="ORF">ARB_04986</name>
</gene>
<evidence type="ECO:0000313" key="3">
    <source>
        <dbReference type="EMBL" id="EFE36049.1"/>
    </source>
</evidence>
<feature type="region of interest" description="Disordered" evidence="1">
    <location>
        <begin position="24"/>
        <end position="44"/>
    </location>
</feature>
<evidence type="ECO:0000256" key="1">
    <source>
        <dbReference type="SAM" id="MobiDB-lite"/>
    </source>
</evidence>
<dbReference type="EMBL" id="ABSU01000002">
    <property type="protein sequence ID" value="EFE36049.1"/>
    <property type="molecule type" value="Genomic_DNA"/>
</dbReference>
<protein>
    <recommendedName>
        <fullName evidence="5">F-box domain protein</fullName>
    </recommendedName>
</protein>
<keyword evidence="4" id="KW-1185">Reference proteome</keyword>
<accession>D4AKZ0</accession>
<keyword evidence="2" id="KW-0732">Signal</keyword>
<dbReference type="KEGG" id="abe:ARB_04986"/>
<evidence type="ECO:0000256" key="2">
    <source>
        <dbReference type="SAM" id="SignalP"/>
    </source>
</evidence>